<accession>A0A1J5PDW0</accession>
<reference evidence="2" key="1">
    <citation type="submission" date="2016-10" db="EMBL/GenBank/DDBJ databases">
        <title>Sequence of Gallionella enrichment culture.</title>
        <authorList>
            <person name="Poehlein A."/>
            <person name="Muehling M."/>
            <person name="Daniel R."/>
        </authorList>
    </citation>
    <scope>NUCLEOTIDE SEQUENCE</scope>
</reference>
<feature type="compositionally biased region" description="Basic and acidic residues" evidence="1">
    <location>
        <begin position="66"/>
        <end position="82"/>
    </location>
</feature>
<dbReference type="AlphaFoldDB" id="A0A1J5PDW0"/>
<dbReference type="EMBL" id="MLJW01009033">
    <property type="protein sequence ID" value="OIQ63411.1"/>
    <property type="molecule type" value="Genomic_DNA"/>
</dbReference>
<proteinExistence type="predicted"/>
<gene>
    <name evidence="2" type="ORF">GALL_550490</name>
</gene>
<sequence>MQAGKRDQIDADRREPMAAAHGAGRAVVRLLGRRAQPPDRQGRQRVCQAGCRRPGRQVAAEQGCEQLHRQQDQAQRRARPDEGAVDAQEGGLFADLPQRLLGQKTRIDIRWRGLLWAPAAAGMCGWVVCWLGVDRRVLIQTEGAEPGRLDVSRVVWRVAAGCRWAAGSHGQRGPCAEPQARCFMCSMRWASEQ</sequence>
<name>A0A1J5PDW0_9ZZZZ</name>
<feature type="compositionally biased region" description="Basic and acidic residues" evidence="1">
    <location>
        <begin position="1"/>
        <end position="16"/>
    </location>
</feature>
<feature type="region of interest" description="Disordered" evidence="1">
    <location>
        <begin position="1"/>
        <end position="25"/>
    </location>
</feature>
<evidence type="ECO:0000256" key="1">
    <source>
        <dbReference type="SAM" id="MobiDB-lite"/>
    </source>
</evidence>
<comment type="caution">
    <text evidence="2">The sequence shown here is derived from an EMBL/GenBank/DDBJ whole genome shotgun (WGS) entry which is preliminary data.</text>
</comment>
<protein>
    <submittedName>
        <fullName evidence="2">Uncharacterized protein</fullName>
    </submittedName>
</protein>
<organism evidence="2">
    <name type="scientific">mine drainage metagenome</name>
    <dbReference type="NCBI Taxonomy" id="410659"/>
    <lineage>
        <taxon>unclassified sequences</taxon>
        <taxon>metagenomes</taxon>
        <taxon>ecological metagenomes</taxon>
    </lineage>
</organism>
<feature type="region of interest" description="Disordered" evidence="1">
    <location>
        <begin position="61"/>
        <end position="84"/>
    </location>
</feature>
<evidence type="ECO:0000313" key="2">
    <source>
        <dbReference type="EMBL" id="OIQ63411.1"/>
    </source>
</evidence>